<evidence type="ECO:0000313" key="3">
    <source>
        <dbReference type="Proteomes" id="UP000266677"/>
    </source>
</evidence>
<evidence type="ECO:0000313" key="2">
    <source>
        <dbReference type="EMBL" id="RJO68174.1"/>
    </source>
</evidence>
<dbReference type="RefSeq" id="WP_120044981.1">
    <property type="nucleotide sequence ID" value="NZ_QZFU01000055.1"/>
</dbReference>
<dbReference type="Gene3D" id="3.30.559.10">
    <property type="entry name" value="Chloramphenicol acetyltransferase-like domain"/>
    <property type="match status" value="1"/>
</dbReference>
<dbReference type="AlphaFoldDB" id="A0A3A4K7H7"/>
<dbReference type="InterPro" id="IPR001242">
    <property type="entry name" value="Condensation_dom"/>
</dbReference>
<comment type="caution">
    <text evidence="2">The sequence shown here is derived from an EMBL/GenBank/DDBJ whole genome shotgun (WGS) entry which is preliminary data.</text>
</comment>
<gene>
    <name evidence="2" type="ORF">D5S18_32540</name>
</gene>
<dbReference type="Pfam" id="PF00668">
    <property type="entry name" value="Condensation"/>
    <property type="match status" value="1"/>
</dbReference>
<feature type="domain" description="Condensation" evidence="1">
    <location>
        <begin position="48"/>
        <end position="354"/>
    </location>
</feature>
<dbReference type="SUPFAM" id="SSF52777">
    <property type="entry name" value="CoA-dependent acyltransferases"/>
    <property type="match status" value="2"/>
</dbReference>
<dbReference type="GO" id="GO:0008610">
    <property type="term" value="P:lipid biosynthetic process"/>
    <property type="evidence" value="ECO:0007669"/>
    <property type="project" value="UniProtKB-ARBA"/>
</dbReference>
<dbReference type="OrthoDB" id="9123229at2"/>
<sequence>MEMTLTEDWLPKPGALVEFTPTPATLAAVAETGPSSAPATFLQESHIRRWAERRHTDNPLPSELSLCFTVAFPLDPEALRKAFVTFLRRHETLRSRFDLDESGGRRTLTRHLIAAEDVDLTTGYGGSYASGEQLRDVLVAKFRAVADPTRWPAFVCGAIDHGPDGFTLLYSNDHAFSDGVSMVTAIFELHGLYTAYAAGLEPPLPPVGSYVEFARAERASVAAGAPELDRMAALIADNAERVRPLPLDLGLEAGEVADSRGAKIDLLDAEECERFAAACKKAGGSFSAGIFAAVALSELALTGREYYLGLNVIGTRNEPKYQLAQGWFINLMPILFELDRTEQFSALIGRAGFALDWVKPLASVPIHAALARAAELTGHPVPTTHDWPWVSYMDMRSISGAALENSLPGVSGIHGLGSRARIGQTSPMWFNRELDRLHVTVAYPDTESAHASAARYLQRLRETMRGIAATGDYTVTASTVPGS</sequence>
<organism evidence="2 3">
    <name type="scientific">Nocardia panacis</name>
    <dbReference type="NCBI Taxonomy" id="2340916"/>
    <lineage>
        <taxon>Bacteria</taxon>
        <taxon>Bacillati</taxon>
        <taxon>Actinomycetota</taxon>
        <taxon>Actinomycetes</taxon>
        <taxon>Mycobacteriales</taxon>
        <taxon>Nocardiaceae</taxon>
        <taxon>Nocardia</taxon>
    </lineage>
</organism>
<evidence type="ECO:0000259" key="1">
    <source>
        <dbReference type="Pfam" id="PF00668"/>
    </source>
</evidence>
<dbReference type="Proteomes" id="UP000266677">
    <property type="component" value="Unassembled WGS sequence"/>
</dbReference>
<reference evidence="2 3" key="1">
    <citation type="submission" date="2018-09" db="EMBL/GenBank/DDBJ databases">
        <title>YIM PH21274 draft genome.</title>
        <authorList>
            <person name="Miao C."/>
        </authorList>
    </citation>
    <scope>NUCLEOTIDE SEQUENCE [LARGE SCALE GENOMIC DNA]</scope>
    <source>
        <strain evidence="2 3">YIM PH 21724</strain>
    </source>
</reference>
<keyword evidence="3" id="KW-1185">Reference proteome</keyword>
<accession>A0A3A4K7H7</accession>
<dbReference type="Gene3D" id="3.30.559.30">
    <property type="entry name" value="Nonribosomal peptide synthetase, condensation domain"/>
    <property type="match status" value="1"/>
</dbReference>
<protein>
    <recommendedName>
        <fullName evidence="1">Condensation domain-containing protein</fullName>
    </recommendedName>
</protein>
<dbReference type="EMBL" id="QZFU01000055">
    <property type="protein sequence ID" value="RJO68174.1"/>
    <property type="molecule type" value="Genomic_DNA"/>
</dbReference>
<name>A0A3A4K7H7_9NOCA</name>
<proteinExistence type="predicted"/>
<dbReference type="GO" id="GO:0003824">
    <property type="term" value="F:catalytic activity"/>
    <property type="evidence" value="ECO:0007669"/>
    <property type="project" value="InterPro"/>
</dbReference>
<dbReference type="InterPro" id="IPR023213">
    <property type="entry name" value="CAT-like_dom_sf"/>
</dbReference>